<organism evidence="3 4">
    <name type="scientific">Microlunatus flavus</name>
    <dbReference type="NCBI Taxonomy" id="1036181"/>
    <lineage>
        <taxon>Bacteria</taxon>
        <taxon>Bacillati</taxon>
        <taxon>Actinomycetota</taxon>
        <taxon>Actinomycetes</taxon>
        <taxon>Propionibacteriales</taxon>
        <taxon>Propionibacteriaceae</taxon>
        <taxon>Microlunatus</taxon>
    </lineage>
</organism>
<reference evidence="4" key="1">
    <citation type="submission" date="2016-10" db="EMBL/GenBank/DDBJ databases">
        <authorList>
            <person name="Varghese N."/>
            <person name="Submissions S."/>
        </authorList>
    </citation>
    <scope>NUCLEOTIDE SEQUENCE [LARGE SCALE GENOMIC DNA]</scope>
    <source>
        <strain evidence="4">CGMCC 4.6856</strain>
    </source>
</reference>
<evidence type="ECO:0000313" key="3">
    <source>
        <dbReference type="EMBL" id="SEQ79309.1"/>
    </source>
</evidence>
<dbReference type="Gene3D" id="3.10.450.50">
    <property type="match status" value="1"/>
</dbReference>
<dbReference type="STRING" id="1036181.SAMN05421756_10618"/>
<sequence>MTTQTQPQTQTTTDVHADGAGPTGTRSPVTEPEQLHHAFLGATNAHDVDALLALYDPAGLAVQLDGGLARGEDELRTMAEGLASAIARIDGSTRKLYVAGDVALSSASWTADVVLPDGTTLRQSGTTAEVLRRQPDGTWRMLIDDPVFG</sequence>
<dbReference type="InterPro" id="IPR027843">
    <property type="entry name" value="DUF4440"/>
</dbReference>
<dbReference type="Pfam" id="PF14534">
    <property type="entry name" value="DUF4440"/>
    <property type="match status" value="1"/>
</dbReference>
<feature type="compositionally biased region" description="Low complexity" evidence="1">
    <location>
        <begin position="1"/>
        <end position="13"/>
    </location>
</feature>
<dbReference type="EMBL" id="FOFA01000006">
    <property type="protein sequence ID" value="SEQ79309.1"/>
    <property type="molecule type" value="Genomic_DNA"/>
</dbReference>
<protein>
    <recommendedName>
        <fullName evidence="2">DUF4440 domain-containing protein</fullName>
    </recommendedName>
</protein>
<dbReference type="RefSeq" id="WP_170854146.1">
    <property type="nucleotide sequence ID" value="NZ_FOFA01000006.1"/>
</dbReference>
<evidence type="ECO:0000256" key="1">
    <source>
        <dbReference type="SAM" id="MobiDB-lite"/>
    </source>
</evidence>
<keyword evidence="4" id="KW-1185">Reference proteome</keyword>
<gene>
    <name evidence="3" type="ORF">SAMN05421756_10618</name>
</gene>
<dbReference type="SUPFAM" id="SSF54427">
    <property type="entry name" value="NTF2-like"/>
    <property type="match status" value="1"/>
</dbReference>
<dbReference type="AlphaFoldDB" id="A0A1H9IXQ6"/>
<dbReference type="Proteomes" id="UP000198504">
    <property type="component" value="Unassembled WGS sequence"/>
</dbReference>
<feature type="domain" description="DUF4440" evidence="2">
    <location>
        <begin position="34"/>
        <end position="141"/>
    </location>
</feature>
<dbReference type="InterPro" id="IPR032710">
    <property type="entry name" value="NTF2-like_dom_sf"/>
</dbReference>
<evidence type="ECO:0000259" key="2">
    <source>
        <dbReference type="Pfam" id="PF14534"/>
    </source>
</evidence>
<name>A0A1H9IXQ6_9ACTN</name>
<feature type="region of interest" description="Disordered" evidence="1">
    <location>
        <begin position="1"/>
        <end position="30"/>
    </location>
</feature>
<evidence type="ECO:0000313" key="4">
    <source>
        <dbReference type="Proteomes" id="UP000198504"/>
    </source>
</evidence>
<proteinExistence type="predicted"/>
<accession>A0A1H9IXQ6</accession>